<evidence type="ECO:0000256" key="2">
    <source>
        <dbReference type="ARBA" id="ARBA00011881"/>
    </source>
</evidence>
<dbReference type="GO" id="GO:0050038">
    <property type="term" value="F:L-xylulose reductase (NADPH) activity"/>
    <property type="evidence" value="ECO:0007669"/>
    <property type="project" value="TreeGrafter"/>
</dbReference>
<evidence type="ECO:0000256" key="3">
    <source>
        <dbReference type="ARBA" id="ARBA00022857"/>
    </source>
</evidence>
<dbReference type="Gene3D" id="3.40.50.720">
    <property type="entry name" value="NAD(P)-binding Rossmann-like Domain"/>
    <property type="match status" value="1"/>
</dbReference>
<comment type="caution">
    <text evidence="5">The sequence shown here is derived from an EMBL/GenBank/DDBJ whole genome shotgun (WGS) entry which is preliminary data.</text>
</comment>
<dbReference type="Pfam" id="PF13561">
    <property type="entry name" value="adh_short_C2"/>
    <property type="match status" value="1"/>
</dbReference>
<dbReference type="FunFam" id="3.40.50.720:FF:000084">
    <property type="entry name" value="Short-chain dehydrogenase reductase"/>
    <property type="match status" value="1"/>
</dbReference>
<protein>
    <submittedName>
        <fullName evidence="5">Short chain dehydrogenase</fullName>
    </submittedName>
</protein>
<accession>A0A158G4F2</accession>
<dbReference type="GO" id="GO:0005997">
    <property type="term" value="P:xylulose metabolic process"/>
    <property type="evidence" value="ECO:0007669"/>
    <property type="project" value="TreeGrafter"/>
</dbReference>
<feature type="domain" description="Ketoreductase" evidence="4">
    <location>
        <begin position="28"/>
        <end position="199"/>
    </location>
</feature>
<dbReference type="InterPro" id="IPR020904">
    <property type="entry name" value="Sc_DH/Rdtase_CS"/>
</dbReference>
<dbReference type="InterPro" id="IPR002347">
    <property type="entry name" value="SDR_fam"/>
</dbReference>
<dbReference type="SUPFAM" id="SSF51735">
    <property type="entry name" value="NAD(P)-binding Rossmann-fold domains"/>
    <property type="match status" value="1"/>
</dbReference>
<dbReference type="PROSITE" id="PS00061">
    <property type="entry name" value="ADH_SHORT"/>
    <property type="match status" value="1"/>
</dbReference>
<evidence type="ECO:0000256" key="1">
    <source>
        <dbReference type="ARBA" id="ARBA00006484"/>
    </source>
</evidence>
<dbReference type="InterPro" id="IPR057326">
    <property type="entry name" value="KR_dom"/>
</dbReference>
<dbReference type="InterPro" id="IPR036291">
    <property type="entry name" value="NAD(P)-bd_dom_sf"/>
</dbReference>
<dbReference type="InterPro" id="IPR051737">
    <property type="entry name" value="L-xylulose/Carbonyl_redctase"/>
</dbReference>
<dbReference type="Proteomes" id="UP000055019">
    <property type="component" value="Unassembled WGS sequence"/>
</dbReference>
<evidence type="ECO:0000259" key="4">
    <source>
        <dbReference type="SMART" id="SM00822"/>
    </source>
</evidence>
<name>A0A158G4F2_9BURK</name>
<dbReference type="PANTHER" id="PTHR44252:SF3">
    <property type="entry name" value="D-ERYTHRULOSE REDUCTASE-RELATED"/>
    <property type="match status" value="1"/>
</dbReference>
<dbReference type="SMART" id="SM00822">
    <property type="entry name" value="PKS_KR"/>
    <property type="match status" value="1"/>
</dbReference>
<comment type="similarity">
    <text evidence="1">Belongs to the short-chain dehydrogenases/reductases (SDR) family.</text>
</comment>
<gene>
    <name evidence="5" type="ORF">AWB74_01169</name>
</gene>
<dbReference type="GO" id="GO:0006006">
    <property type="term" value="P:glucose metabolic process"/>
    <property type="evidence" value="ECO:0007669"/>
    <property type="project" value="TreeGrafter"/>
</dbReference>
<dbReference type="GO" id="GO:0004090">
    <property type="term" value="F:carbonyl reductase (NADPH) activity"/>
    <property type="evidence" value="ECO:0007669"/>
    <property type="project" value="TreeGrafter"/>
</dbReference>
<keyword evidence="6" id="KW-1185">Reference proteome</keyword>
<sequence length="263" mass="27494">MKTPRGVCAISLDNIMTIIDRNREFAGKTVLVTGAGKGIGHATVHLLIERGARVIALSRSAADLDALKAETGCETIAVDLADANAARDAARSIQPVDMLVNNAGIAVLEPFLETTVEAFDLTMNVNLRAAMIVAQECAKSMIARGAGGSIVNVSSLSANVGFALHAAYCASKGGLDAMTRVMANELGPHGIRVNAVLPTVTMTPMGERAWSDPVKSAPMLARIPMNRFVEPVEVARTIAYLLGEDSSMVSGVSLLVDGGFQSC</sequence>
<evidence type="ECO:0000313" key="6">
    <source>
        <dbReference type="Proteomes" id="UP000055019"/>
    </source>
</evidence>
<proteinExistence type="inferred from homology"/>
<dbReference type="EMBL" id="FCOM02000003">
    <property type="protein sequence ID" value="SAL26994.1"/>
    <property type="molecule type" value="Genomic_DNA"/>
</dbReference>
<dbReference type="AlphaFoldDB" id="A0A158G4F2"/>
<organism evidence="5 6">
    <name type="scientific">Caballeronia arvi</name>
    <dbReference type="NCBI Taxonomy" id="1777135"/>
    <lineage>
        <taxon>Bacteria</taxon>
        <taxon>Pseudomonadati</taxon>
        <taxon>Pseudomonadota</taxon>
        <taxon>Betaproteobacteria</taxon>
        <taxon>Burkholderiales</taxon>
        <taxon>Burkholderiaceae</taxon>
        <taxon>Caballeronia</taxon>
    </lineage>
</organism>
<dbReference type="PRINTS" id="PR00081">
    <property type="entry name" value="GDHRDH"/>
</dbReference>
<evidence type="ECO:0000313" key="5">
    <source>
        <dbReference type="EMBL" id="SAL26994.1"/>
    </source>
</evidence>
<dbReference type="PRINTS" id="PR00080">
    <property type="entry name" value="SDRFAMILY"/>
</dbReference>
<dbReference type="PANTHER" id="PTHR44252">
    <property type="entry name" value="D-ERYTHRULOSE REDUCTASE"/>
    <property type="match status" value="1"/>
</dbReference>
<reference evidence="5" key="1">
    <citation type="submission" date="2016-01" db="EMBL/GenBank/DDBJ databases">
        <authorList>
            <person name="Peeters C."/>
        </authorList>
    </citation>
    <scope>NUCLEOTIDE SEQUENCE [LARGE SCALE GENOMIC DNA]</scope>
    <source>
        <strain evidence="5">LMG 29317</strain>
    </source>
</reference>
<keyword evidence="3" id="KW-0521">NADP</keyword>
<comment type="subunit">
    <text evidence="2">Homotetramer.</text>
</comment>